<feature type="domain" description="ODP" evidence="1">
    <location>
        <begin position="24"/>
        <end position="217"/>
    </location>
</feature>
<dbReference type="STRING" id="1325564.NSJP_3498"/>
<evidence type="ECO:0000313" key="3">
    <source>
        <dbReference type="Proteomes" id="UP000192042"/>
    </source>
</evidence>
<dbReference type="InterPro" id="IPR036866">
    <property type="entry name" value="RibonucZ/Hydroxyglut_hydro"/>
</dbReference>
<sequence>MAQVTEIAPDVFRLTTFIEAFDLQFSQFLVRDEEPLLFHTGPRALFPMVKEAVASLIDPAALRWIGFSHFEADECGTLPEWQGIASEATAVCSMVGKLVSVDDCLAVRPARGMSDGEVLSTGKYRFRFLSTPHVPHCWEAGLLFEEVNRTLFCSDLFHQSGNVEPVAGVEVLERCRKVLVEYQQGPLANYIPYSTLTEPTLYRLAELNPKTLAAMHGSALAGDGAGALRELAAIWKDVLATP</sequence>
<name>A0A1W1I9K5_9BACT</name>
<protein>
    <recommendedName>
        <fullName evidence="1">ODP domain-containing protein</fullName>
    </recommendedName>
</protein>
<accession>A0A1W1I9K5</accession>
<dbReference type="RefSeq" id="WP_080887852.1">
    <property type="nucleotide sequence ID" value="NZ_LT828648.1"/>
</dbReference>
<dbReference type="Gene3D" id="3.60.15.10">
    <property type="entry name" value="Ribonuclease Z/Hydroxyacylglutathione hydrolase-like"/>
    <property type="match status" value="1"/>
</dbReference>
<proteinExistence type="predicted"/>
<dbReference type="OrthoDB" id="9800607at2"/>
<dbReference type="AlphaFoldDB" id="A0A1W1I9K5"/>
<reference evidence="2" key="1">
    <citation type="submission" date="2017-03" db="EMBL/GenBank/DDBJ databases">
        <authorList>
            <person name="Afonso C.L."/>
            <person name="Miller P.J."/>
            <person name="Scott M.A."/>
            <person name="Spackman E."/>
            <person name="Goraichik I."/>
            <person name="Dimitrov K.M."/>
            <person name="Suarez D.L."/>
            <person name="Swayne D.E."/>
        </authorList>
    </citation>
    <scope>NUCLEOTIDE SEQUENCE [LARGE SCALE GENOMIC DNA]</scope>
    <source>
        <strain evidence="2">Genome sequencing of Nitrospira japonica strain NJ11</strain>
    </source>
</reference>
<dbReference type="Pfam" id="PF19583">
    <property type="entry name" value="ODP"/>
    <property type="match status" value="1"/>
</dbReference>
<evidence type="ECO:0000259" key="1">
    <source>
        <dbReference type="Pfam" id="PF19583"/>
    </source>
</evidence>
<dbReference type="Proteomes" id="UP000192042">
    <property type="component" value="Chromosome I"/>
</dbReference>
<dbReference type="KEGG" id="nja:NSJP_3498"/>
<keyword evidence="3" id="KW-1185">Reference proteome</keyword>
<organism evidence="2 3">
    <name type="scientific">Nitrospira japonica</name>
    <dbReference type="NCBI Taxonomy" id="1325564"/>
    <lineage>
        <taxon>Bacteria</taxon>
        <taxon>Pseudomonadati</taxon>
        <taxon>Nitrospirota</taxon>
        <taxon>Nitrospiria</taxon>
        <taxon>Nitrospirales</taxon>
        <taxon>Nitrospiraceae</taxon>
        <taxon>Nitrospira</taxon>
    </lineage>
</organism>
<dbReference type="SUPFAM" id="SSF56281">
    <property type="entry name" value="Metallo-hydrolase/oxidoreductase"/>
    <property type="match status" value="1"/>
</dbReference>
<gene>
    <name evidence="2" type="ORF">NSJP_3498</name>
</gene>
<dbReference type="InterPro" id="IPR045761">
    <property type="entry name" value="ODP_dom"/>
</dbReference>
<evidence type="ECO:0000313" key="2">
    <source>
        <dbReference type="EMBL" id="SLM49665.1"/>
    </source>
</evidence>
<dbReference type="EMBL" id="LT828648">
    <property type="protein sequence ID" value="SLM49665.1"/>
    <property type="molecule type" value="Genomic_DNA"/>
</dbReference>